<dbReference type="InterPro" id="IPR004147">
    <property type="entry name" value="ABC1_dom"/>
</dbReference>
<dbReference type="Pfam" id="PF03109">
    <property type="entry name" value="ABC1"/>
    <property type="match status" value="1"/>
</dbReference>
<dbReference type="CDD" id="cd05121">
    <property type="entry name" value="ABC1_ADCK3-like"/>
    <property type="match status" value="1"/>
</dbReference>
<dbReference type="PANTHER" id="PTHR10566">
    <property type="entry name" value="CHAPERONE-ACTIVITY OF BC1 COMPLEX CABC1 -RELATED"/>
    <property type="match status" value="1"/>
</dbReference>
<evidence type="ECO:0000256" key="1">
    <source>
        <dbReference type="ARBA" id="ARBA00009670"/>
    </source>
</evidence>
<dbReference type="InterPro" id="IPR050154">
    <property type="entry name" value="UbiB_kinase"/>
</dbReference>
<evidence type="ECO:0000313" key="3">
    <source>
        <dbReference type="EMBL" id="SAY38287.1"/>
    </source>
</evidence>
<dbReference type="EMBL" id="FITM01000018">
    <property type="protein sequence ID" value="SAY38287.1"/>
    <property type="molecule type" value="Genomic_DNA"/>
</dbReference>
<accession>A0A171DEJ5</accession>
<dbReference type="Proteomes" id="UP000182631">
    <property type="component" value="Unassembled WGS sequence"/>
</dbReference>
<evidence type="ECO:0000313" key="4">
    <source>
        <dbReference type="Proteomes" id="UP000182631"/>
    </source>
</evidence>
<reference evidence="4" key="1">
    <citation type="submission" date="2016-02" db="EMBL/GenBank/DDBJ databases">
        <authorList>
            <person name="liu f."/>
        </authorList>
    </citation>
    <scope>NUCLEOTIDE SEQUENCE [LARGE SCALE GENOMIC DNA]</scope>
</reference>
<evidence type="ECO:0000259" key="2">
    <source>
        <dbReference type="Pfam" id="PF03109"/>
    </source>
</evidence>
<dbReference type="AlphaFoldDB" id="A0A171DEJ5"/>
<dbReference type="InterPro" id="IPR011009">
    <property type="entry name" value="Kinase-like_dom_sf"/>
</dbReference>
<feature type="domain" description="ABC1 atypical kinase-like" evidence="2">
    <location>
        <begin position="97"/>
        <end position="345"/>
    </location>
</feature>
<protein>
    <submittedName>
        <fullName evidence="3">Uncharacterized protein slr1919</fullName>
    </submittedName>
</protein>
<sequence>MQTEQPLRYDHGRDLLWLLLRPWRLISRLLVLLMHFTGLAARLVTQGSSTDSGVQSRLAQTVLKTLTQLGPCFIKVGQALSTRPDLVPGAWLDELTKLQDQLPAFPLDAAREMVETDLGQPVDKLFRTFPREPIAAASLGQVYKARLNNGLWVAVKVQRPGLEVVIRRDLVLLRLLAMVFGPALPLNLGDGLPAIVDEFGSKLFEEIDYDAEARHARRFAQQFRDNPTVTAPAVVGSHSSQRILTTVWLEGPKLRDPKELRRHGLDPTALIRTGVTAGLEQLLEHGFFHADPHPGNLIALPGRIGDKGHLGYVDFGMMDEISQEDRLIITDSIIHLINKDYESLADDFICLGFLRPDVDRRRIVPALREVLAMKLADAVSDFNFKQVTDRFSELMYDYPFRVPARFALIIRALVSQEGVALRLDPGFRIVGVAYPYVARRLLAADTAELRDKLLDVLFDQEGRLRLERLDSLLRVARDTGDGQDVLPLASSGLRLLFTADGQMLRQRLLQTLVRDDRLQTQDLAGLLSLLQRHFGAADVARGLAQSLWKRLNPLAV</sequence>
<keyword evidence="4" id="KW-1185">Reference proteome</keyword>
<gene>
    <name evidence="3" type="ORF">FLM9_146</name>
</gene>
<dbReference type="SUPFAM" id="SSF56112">
    <property type="entry name" value="Protein kinase-like (PK-like)"/>
    <property type="match status" value="1"/>
</dbReference>
<dbReference type="PANTHER" id="PTHR10566:SF128">
    <property type="entry name" value="UBIB DOMAIN CONTAINING KINASE"/>
    <property type="match status" value="1"/>
</dbReference>
<organism evidence="3 4">
    <name type="scientific">Candidatus Synechococcus spongiarum</name>
    <dbReference type="NCBI Taxonomy" id="431041"/>
    <lineage>
        <taxon>Bacteria</taxon>
        <taxon>Bacillati</taxon>
        <taxon>Cyanobacteriota</taxon>
        <taxon>Cyanophyceae</taxon>
        <taxon>Synechococcales</taxon>
        <taxon>Synechococcaceae</taxon>
        <taxon>Synechococcus</taxon>
    </lineage>
</organism>
<name>A0A171DEJ5_9SYNE</name>
<comment type="similarity">
    <text evidence="1">Belongs to the protein kinase superfamily. ADCK protein kinase family.</text>
</comment>
<proteinExistence type="inferred from homology"/>